<comment type="subcellular location">
    <subcellularLocation>
        <location evidence="1 7">Cell outer membrane</location>
        <topology evidence="1 7">Multi-pass membrane protein</topology>
    </subcellularLocation>
</comment>
<evidence type="ECO:0000313" key="10">
    <source>
        <dbReference type="EMBL" id="MBT1698510.1"/>
    </source>
</evidence>
<evidence type="ECO:0000256" key="2">
    <source>
        <dbReference type="ARBA" id="ARBA00022448"/>
    </source>
</evidence>
<evidence type="ECO:0000256" key="4">
    <source>
        <dbReference type="ARBA" id="ARBA00022692"/>
    </source>
</evidence>
<evidence type="ECO:0000256" key="1">
    <source>
        <dbReference type="ARBA" id="ARBA00004571"/>
    </source>
</evidence>
<evidence type="ECO:0000256" key="5">
    <source>
        <dbReference type="ARBA" id="ARBA00023136"/>
    </source>
</evidence>
<evidence type="ECO:0000256" key="3">
    <source>
        <dbReference type="ARBA" id="ARBA00022452"/>
    </source>
</evidence>
<comment type="similarity">
    <text evidence="7">Belongs to the TonB-dependent receptor family.</text>
</comment>
<keyword evidence="10" id="KW-0675">Receptor</keyword>
<evidence type="ECO:0000256" key="8">
    <source>
        <dbReference type="SAM" id="SignalP"/>
    </source>
</evidence>
<dbReference type="EMBL" id="JAHESF010000015">
    <property type="protein sequence ID" value="MBT1698510.1"/>
    <property type="molecule type" value="Genomic_DNA"/>
</dbReference>
<evidence type="ECO:0000259" key="9">
    <source>
        <dbReference type="Pfam" id="PF07715"/>
    </source>
</evidence>
<reference evidence="10 11" key="1">
    <citation type="submission" date="2021-05" db="EMBL/GenBank/DDBJ databases">
        <title>A Polyphasic approach of four new species of the genus Ohtaekwangia: Ohtaekwangia histidinii sp. nov., Ohtaekwangia cretensis sp. nov., Ohtaekwangia indiensis sp. nov., Ohtaekwangia reichenbachii sp. nov. from diverse environment.</title>
        <authorList>
            <person name="Octaviana S."/>
        </authorList>
    </citation>
    <scope>NUCLEOTIDE SEQUENCE [LARGE SCALE GENOMIC DNA]</scope>
    <source>
        <strain evidence="10 11">PWU4</strain>
    </source>
</reference>
<keyword evidence="3 7" id="KW-1134">Transmembrane beta strand</keyword>
<dbReference type="InterPro" id="IPR023997">
    <property type="entry name" value="TonB-dep_OMP_SusC/RagA_CS"/>
</dbReference>
<dbReference type="PROSITE" id="PS52016">
    <property type="entry name" value="TONB_DEPENDENT_REC_3"/>
    <property type="match status" value="1"/>
</dbReference>
<feature type="domain" description="TonB-dependent receptor plug" evidence="9">
    <location>
        <begin position="115"/>
        <end position="222"/>
    </location>
</feature>
<dbReference type="InterPro" id="IPR023996">
    <property type="entry name" value="TonB-dep_OMP_SusC/RagA"/>
</dbReference>
<keyword evidence="6 7" id="KW-0998">Cell outer membrane</keyword>
<evidence type="ECO:0000256" key="6">
    <source>
        <dbReference type="ARBA" id="ARBA00023237"/>
    </source>
</evidence>
<dbReference type="SUPFAM" id="SSF49464">
    <property type="entry name" value="Carboxypeptidase regulatory domain-like"/>
    <property type="match status" value="1"/>
</dbReference>
<dbReference type="Pfam" id="PF13715">
    <property type="entry name" value="CarbopepD_reg_2"/>
    <property type="match status" value="1"/>
</dbReference>
<dbReference type="Proteomes" id="UP001319200">
    <property type="component" value="Unassembled WGS sequence"/>
</dbReference>
<dbReference type="Gene3D" id="2.60.40.1120">
    <property type="entry name" value="Carboxypeptidase-like, regulatory domain"/>
    <property type="match status" value="1"/>
</dbReference>
<keyword evidence="4 7" id="KW-0812">Transmembrane</keyword>
<name>A0AAP2DLI3_9BACT</name>
<dbReference type="NCBIfam" id="TIGR04056">
    <property type="entry name" value="OMP_RagA_SusC"/>
    <property type="match status" value="1"/>
</dbReference>
<dbReference type="RefSeq" id="WP_254164735.1">
    <property type="nucleotide sequence ID" value="NZ_JAHESF010000015.1"/>
</dbReference>
<dbReference type="Gene3D" id="2.40.170.20">
    <property type="entry name" value="TonB-dependent receptor, beta-barrel domain"/>
    <property type="match status" value="1"/>
</dbReference>
<keyword evidence="11" id="KW-1185">Reference proteome</keyword>
<dbReference type="InterPro" id="IPR036942">
    <property type="entry name" value="Beta-barrel_TonB_sf"/>
</dbReference>
<comment type="caution">
    <text evidence="10">The sequence shown here is derived from an EMBL/GenBank/DDBJ whole genome shotgun (WGS) entry which is preliminary data.</text>
</comment>
<protein>
    <submittedName>
        <fullName evidence="10">TonB-dependent receptor</fullName>
    </submittedName>
</protein>
<dbReference type="GO" id="GO:0009279">
    <property type="term" value="C:cell outer membrane"/>
    <property type="evidence" value="ECO:0007669"/>
    <property type="project" value="UniProtKB-SubCell"/>
</dbReference>
<keyword evidence="5 7" id="KW-0472">Membrane</keyword>
<dbReference type="FunFam" id="2.170.130.10:FF:000003">
    <property type="entry name" value="SusC/RagA family TonB-linked outer membrane protein"/>
    <property type="match status" value="1"/>
</dbReference>
<sequence>MNPLRTSLGLGVILLLFSNATWAQQVSGKVSADDGEALPGVNVIVDGTSIGTTTDASGQYTLSVGSPNAVLVFSFIGYTTQRVAVDNKTVVNVTLLPDIQTLNEVVVVGYGTQKKVNLTAAVSTVSSEEIVSRQAPNTVSLLQGRTPGLQIVQNSGLPGAEDNQIRIRGQGTFSSAGSNPLVLIDGVEGKLELLNPNVIEDISVLKDAASAAIYGSRAANGVILVTTKKGKEGRLNIEYNYNYSLQDPSIKIDRVTNSVEYMELMNKAIDYSGRQTQWRYTDAQIEAYRQGSVTNPAQYPSADWTSYLIRKAPIHKHYLGINGGKGGTTFNVGLGVLDETGLLLATDYSRYDAQVNFKTNLGGRVTFGSNISMAKGKRHDSALTTGNTGPQLIDSNSSEDQMLSAYAAPPTSTPLLADGSGRFTAYAFQNKGGNKNPIAIATDGGGKEFVNNYILFTPYIDVKILEGLTAQVKGSVRFQEEMAKALVVSSVGYEFFPDANGVYNQGAIWNGGANSLAQRNTRENQYTLFGTLNYTKTIGSDHHITGLAGFQQESFRYDRLDAYRTKLPSKQLWELAAGPAASQTTGSDAYEWALRSFFGRANYDYKDRYLFEASFRYDASSRFPESNRWAFFPSLSGGWRLSEESFMTGISWIDELKLRGSWGQLGNQNIGNYPYQDILHISTAPDDEVLDYNFGGVLTQGISKRSLNNTNIRWETTTVTDLGLDFALFNAKLFGSVDWYKKTTKDILRSLQVPDHIGLEAPTINDGILENTGWEFILGYRNKIGDFSYSVNGNLETYRNKLIRFGAREISGVNIRQEGLPYNTYYVLLQDGIYQNQNEVTNGPTPAYTSILPQPGDLRFKDISGPDGVPDGVVDLTYDRAPVEGVFPKFNYGMNLSASYKGFDLSVFVQGVYGRKTYVTGWGVSPFNQASAPPSWWKTDAWDGEGTSNSVPHIYVDSGYTPNSQNSTFWLGNSSYLRLKNVQLGYTLPVAWSQKVKLQSLRVYTAADNLVTFTKFFQGLDPERTATNSARAAIYPQSTIYSFGVRATL</sequence>
<feature type="signal peptide" evidence="8">
    <location>
        <begin position="1"/>
        <end position="23"/>
    </location>
</feature>
<dbReference type="NCBIfam" id="TIGR04057">
    <property type="entry name" value="SusC_RagA_signa"/>
    <property type="match status" value="1"/>
</dbReference>
<feature type="chain" id="PRO_5043053101" evidence="8">
    <location>
        <begin position="24"/>
        <end position="1049"/>
    </location>
</feature>
<evidence type="ECO:0000256" key="7">
    <source>
        <dbReference type="PROSITE-ProRule" id="PRU01360"/>
    </source>
</evidence>
<proteinExistence type="inferred from homology"/>
<dbReference type="SUPFAM" id="SSF56935">
    <property type="entry name" value="Porins"/>
    <property type="match status" value="1"/>
</dbReference>
<dbReference type="Pfam" id="PF07715">
    <property type="entry name" value="Plug"/>
    <property type="match status" value="1"/>
</dbReference>
<keyword evidence="8" id="KW-0732">Signal</keyword>
<dbReference type="InterPro" id="IPR039426">
    <property type="entry name" value="TonB-dep_rcpt-like"/>
</dbReference>
<dbReference type="Gene3D" id="2.170.130.10">
    <property type="entry name" value="TonB-dependent receptor, plug domain"/>
    <property type="match status" value="1"/>
</dbReference>
<accession>A0AAP2DLI3</accession>
<organism evidence="10 11">
    <name type="scientific">Chryseosolibacter histidini</name>
    <dbReference type="NCBI Taxonomy" id="2782349"/>
    <lineage>
        <taxon>Bacteria</taxon>
        <taxon>Pseudomonadati</taxon>
        <taxon>Bacteroidota</taxon>
        <taxon>Cytophagia</taxon>
        <taxon>Cytophagales</taxon>
        <taxon>Chryseotaleaceae</taxon>
        <taxon>Chryseosolibacter</taxon>
    </lineage>
</organism>
<dbReference type="InterPro" id="IPR012910">
    <property type="entry name" value="Plug_dom"/>
</dbReference>
<dbReference type="InterPro" id="IPR008969">
    <property type="entry name" value="CarboxyPept-like_regulatory"/>
</dbReference>
<gene>
    <name evidence="10" type="ORF">KK083_16585</name>
</gene>
<dbReference type="InterPro" id="IPR037066">
    <property type="entry name" value="Plug_dom_sf"/>
</dbReference>
<keyword evidence="2 7" id="KW-0813">Transport</keyword>
<dbReference type="AlphaFoldDB" id="A0AAP2DLI3"/>
<evidence type="ECO:0000313" key="11">
    <source>
        <dbReference type="Proteomes" id="UP001319200"/>
    </source>
</evidence>